<keyword evidence="6" id="KW-1185">Reference proteome</keyword>
<dbReference type="Pfam" id="PF00615">
    <property type="entry name" value="RGS"/>
    <property type="match status" value="1"/>
</dbReference>
<keyword evidence="1" id="KW-0734">Signal transduction inhibitor</keyword>
<feature type="compositionally biased region" description="Low complexity" evidence="2">
    <location>
        <begin position="193"/>
        <end position="224"/>
    </location>
</feature>
<dbReference type="PANTHER" id="PTHR10845">
    <property type="entry name" value="REGULATOR OF G PROTEIN SIGNALING"/>
    <property type="match status" value="1"/>
</dbReference>
<feature type="domain" description="RGS" evidence="3">
    <location>
        <begin position="371"/>
        <end position="525"/>
    </location>
</feature>
<dbReference type="SUPFAM" id="SSF48097">
    <property type="entry name" value="Regulator of G-protein signaling, RGS"/>
    <property type="match status" value="1"/>
</dbReference>
<dbReference type="SMART" id="SM00315">
    <property type="entry name" value="RGS"/>
    <property type="match status" value="1"/>
</dbReference>
<dbReference type="InterPro" id="IPR036388">
    <property type="entry name" value="WH-like_DNA-bd_sf"/>
</dbReference>
<feature type="region of interest" description="Disordered" evidence="2">
    <location>
        <begin position="193"/>
        <end position="227"/>
    </location>
</feature>
<dbReference type="InterPro" id="IPR000591">
    <property type="entry name" value="DEP_dom"/>
</dbReference>
<dbReference type="EMBL" id="AMYB01000004">
    <property type="protein sequence ID" value="OAD03078.1"/>
    <property type="molecule type" value="Genomic_DNA"/>
</dbReference>
<accession>A0A168L3S4</accession>
<dbReference type="InterPro" id="IPR036390">
    <property type="entry name" value="WH_DNA-bd_sf"/>
</dbReference>
<dbReference type="PANTHER" id="PTHR10845:SF192">
    <property type="entry name" value="DOUBLE HIT, ISOFORM B"/>
    <property type="match status" value="1"/>
</dbReference>
<reference evidence="5 6" key="1">
    <citation type="submission" date="2015-06" db="EMBL/GenBank/DDBJ databases">
        <title>Expansion of signal transduction pathways in fungi by whole-genome duplication.</title>
        <authorList>
            <consortium name="DOE Joint Genome Institute"/>
            <person name="Corrochano L.M."/>
            <person name="Kuo A."/>
            <person name="Marcet-Houben M."/>
            <person name="Polaino S."/>
            <person name="Salamov A."/>
            <person name="Villalobos J.M."/>
            <person name="Alvarez M.I."/>
            <person name="Avalos J."/>
            <person name="Benito E.P."/>
            <person name="Benoit I."/>
            <person name="Burger G."/>
            <person name="Camino L.P."/>
            <person name="Canovas D."/>
            <person name="Cerda-Olmedo E."/>
            <person name="Cheng J.-F."/>
            <person name="Dominguez A."/>
            <person name="Elias M."/>
            <person name="Eslava A.P."/>
            <person name="Glaser F."/>
            <person name="Grimwood J."/>
            <person name="Gutierrez G."/>
            <person name="Heitman J."/>
            <person name="Henrissat B."/>
            <person name="Iturriaga E.A."/>
            <person name="Lang B.F."/>
            <person name="Lavin J.L."/>
            <person name="Lee S."/>
            <person name="Li W."/>
            <person name="Lindquist E."/>
            <person name="Lopez-Garcia S."/>
            <person name="Luque E.M."/>
            <person name="Marcos A.T."/>
            <person name="Martin J."/>
            <person name="Mccluskey K."/>
            <person name="Medina H.R."/>
            <person name="Miralles-Duran A."/>
            <person name="Miyazaki A."/>
            <person name="Munoz-Torres E."/>
            <person name="Oguiza J.A."/>
            <person name="Ohm R."/>
            <person name="Olmedo M."/>
            <person name="Orejas M."/>
            <person name="Ortiz-Castellanos L."/>
            <person name="Pisabarro A.G."/>
            <person name="Rodriguez-Romero J."/>
            <person name="Ruiz-Herrera J."/>
            <person name="Ruiz-Vazquez R."/>
            <person name="Sanz C."/>
            <person name="Schackwitz W."/>
            <person name="Schmutz J."/>
            <person name="Shahriari M."/>
            <person name="Shelest E."/>
            <person name="Silva-Franco F."/>
            <person name="Soanes D."/>
            <person name="Syed K."/>
            <person name="Tagua V.G."/>
            <person name="Talbot N.J."/>
            <person name="Thon M."/>
            <person name="De Vries R.P."/>
            <person name="Wiebenga A."/>
            <person name="Yadav J.S."/>
            <person name="Braun E.L."/>
            <person name="Baker S."/>
            <person name="Garre V."/>
            <person name="Horwitz B."/>
            <person name="Torres-Martinez S."/>
            <person name="Idnurm A."/>
            <person name="Herrera-Estrella A."/>
            <person name="Gabaldon T."/>
            <person name="Grigoriev I.V."/>
        </authorList>
    </citation>
    <scope>NUCLEOTIDE SEQUENCE [LARGE SCALE GENOMIC DNA]</scope>
    <source>
        <strain evidence="5 6">CBS 277.49</strain>
    </source>
</reference>
<feature type="region of interest" description="Disordered" evidence="2">
    <location>
        <begin position="329"/>
        <end position="366"/>
    </location>
</feature>
<dbReference type="InterPro" id="IPR016137">
    <property type="entry name" value="RGS"/>
</dbReference>
<dbReference type="STRING" id="747725.A0A168L3S4"/>
<evidence type="ECO:0000259" key="3">
    <source>
        <dbReference type="PROSITE" id="PS50132"/>
    </source>
</evidence>
<dbReference type="SUPFAM" id="SSF46785">
    <property type="entry name" value="Winged helix' DNA-binding domain"/>
    <property type="match status" value="1"/>
</dbReference>
<proteinExistence type="predicted"/>
<feature type="non-terminal residue" evidence="5">
    <location>
        <position position="526"/>
    </location>
</feature>
<dbReference type="InterPro" id="IPR036305">
    <property type="entry name" value="RGS_sf"/>
</dbReference>
<dbReference type="Gene3D" id="1.10.10.10">
    <property type="entry name" value="Winged helix-like DNA-binding domain superfamily/Winged helix DNA-binding domain"/>
    <property type="match status" value="2"/>
</dbReference>
<evidence type="ECO:0000313" key="6">
    <source>
        <dbReference type="Proteomes" id="UP000077051"/>
    </source>
</evidence>
<dbReference type="InterPro" id="IPR058855">
    <property type="entry name" value="RGS1/SST2-like_Fungal-DR"/>
</dbReference>
<feature type="domain" description="DEP" evidence="4">
    <location>
        <begin position="211"/>
        <end position="292"/>
    </location>
</feature>
<dbReference type="GO" id="GO:0009968">
    <property type="term" value="P:negative regulation of signal transduction"/>
    <property type="evidence" value="ECO:0007669"/>
    <property type="project" value="UniProtKB-KW"/>
</dbReference>
<evidence type="ECO:0000259" key="4">
    <source>
        <dbReference type="PROSITE" id="PS50186"/>
    </source>
</evidence>
<feature type="compositionally biased region" description="Polar residues" evidence="2">
    <location>
        <begin position="338"/>
        <end position="348"/>
    </location>
</feature>
<dbReference type="PROSITE" id="PS50186">
    <property type="entry name" value="DEP"/>
    <property type="match status" value="1"/>
</dbReference>
<name>A0A168L3S4_MUCCL</name>
<protein>
    <recommendedName>
        <fullName evidence="7">RGS domain-containing protein</fullName>
    </recommendedName>
</protein>
<evidence type="ECO:0000256" key="1">
    <source>
        <dbReference type="ARBA" id="ARBA00022700"/>
    </source>
</evidence>
<dbReference type="Proteomes" id="UP000077051">
    <property type="component" value="Unassembled WGS sequence"/>
</dbReference>
<dbReference type="InterPro" id="IPR044926">
    <property type="entry name" value="RGS_subdomain_2"/>
</dbReference>
<evidence type="ECO:0008006" key="7">
    <source>
        <dbReference type="Google" id="ProtNLM"/>
    </source>
</evidence>
<dbReference type="OrthoDB" id="196547at2759"/>
<dbReference type="VEuPathDB" id="FungiDB:MUCCIDRAFT_117664"/>
<gene>
    <name evidence="5" type="ORF">MUCCIDRAFT_117664</name>
</gene>
<organism evidence="5 6">
    <name type="scientific">Mucor lusitanicus CBS 277.49</name>
    <dbReference type="NCBI Taxonomy" id="747725"/>
    <lineage>
        <taxon>Eukaryota</taxon>
        <taxon>Fungi</taxon>
        <taxon>Fungi incertae sedis</taxon>
        <taxon>Mucoromycota</taxon>
        <taxon>Mucoromycotina</taxon>
        <taxon>Mucoromycetes</taxon>
        <taxon>Mucorales</taxon>
        <taxon>Mucorineae</taxon>
        <taxon>Mucoraceae</taxon>
        <taxon>Mucor</taxon>
    </lineage>
</organism>
<dbReference type="SMART" id="SM00049">
    <property type="entry name" value="DEP"/>
    <property type="match status" value="1"/>
</dbReference>
<dbReference type="AlphaFoldDB" id="A0A168L3S4"/>
<dbReference type="PROSITE" id="PS50132">
    <property type="entry name" value="RGS"/>
    <property type="match status" value="1"/>
</dbReference>
<evidence type="ECO:0000313" key="5">
    <source>
        <dbReference type="EMBL" id="OAD03078.1"/>
    </source>
</evidence>
<sequence length="526" mass="59725">MMKFTIDGRPYLKDIHDLFAALIVQIPLDTHRYLFRNYYNTFSSEDAIQALGNLRFSHTVRIPDPNDSSRLQRTTTTTTFNMAREMAKSLCQQFQNCRLMENAVDPQNRTFRDKGIWHLTPKGLCVLQDFCVRTEVNMTTLRKHFSHMEAIHLVRLDRNPDDDQLILNRACVSVIFRVMMTCLPLDGELTSSGNASSMSVSSRQQSTSSTPPSSTSSSSGRTTTQLKTAKTMRTVFSSQMCCDWLLDYNTVSCREEAEAIAQEFIKYNWIDQQLSDRSKITTTSNIVRSRSNTITKEDEEASEEEKTTLREILSQDPDSLLITQQSTTTTDDIEDASTHSGHSASSRPPSIAVDHSSHTTAVDPKESNSARLKIILENAKLRSPFKDFLRANFCEENLDFWIDYNTLRRKCRNQSPALPSQNQKDLLEDAYDIWSTYLAPGSSCELNVEHSLCQEMARIVHSVVTVIPAYPGQGKPTIVITASSASQSLRMMLKLFDRVNEHICRLMASDSVPKFVKTEKYRKIID</sequence>
<comment type="caution">
    <text evidence="5">The sequence shown here is derived from an EMBL/GenBank/DDBJ whole genome shotgun (WGS) entry which is preliminary data.</text>
</comment>
<evidence type="ECO:0000256" key="2">
    <source>
        <dbReference type="SAM" id="MobiDB-lite"/>
    </source>
</evidence>
<dbReference type="Pfam" id="PF25889">
    <property type="entry name" value="WHD_Fungal_DR"/>
    <property type="match status" value="1"/>
</dbReference>
<dbReference type="GO" id="GO:0035556">
    <property type="term" value="P:intracellular signal transduction"/>
    <property type="evidence" value="ECO:0007669"/>
    <property type="project" value="InterPro"/>
</dbReference>
<dbReference type="Gene3D" id="1.10.167.10">
    <property type="entry name" value="Regulator of G-protein Signalling 4, domain 2"/>
    <property type="match status" value="1"/>
</dbReference>